<dbReference type="Proteomes" id="UP000594638">
    <property type="component" value="Unassembled WGS sequence"/>
</dbReference>
<dbReference type="AlphaFoldDB" id="A0A8S0R3P9"/>
<evidence type="ECO:0000256" key="1">
    <source>
        <dbReference type="SAM" id="MobiDB-lite"/>
    </source>
</evidence>
<evidence type="ECO:0000313" key="3">
    <source>
        <dbReference type="Proteomes" id="UP000594638"/>
    </source>
</evidence>
<organism evidence="2 3">
    <name type="scientific">Olea europaea subsp. europaea</name>
    <dbReference type="NCBI Taxonomy" id="158383"/>
    <lineage>
        <taxon>Eukaryota</taxon>
        <taxon>Viridiplantae</taxon>
        <taxon>Streptophyta</taxon>
        <taxon>Embryophyta</taxon>
        <taxon>Tracheophyta</taxon>
        <taxon>Spermatophyta</taxon>
        <taxon>Magnoliopsida</taxon>
        <taxon>eudicotyledons</taxon>
        <taxon>Gunneridae</taxon>
        <taxon>Pentapetalae</taxon>
        <taxon>asterids</taxon>
        <taxon>lamiids</taxon>
        <taxon>Lamiales</taxon>
        <taxon>Oleaceae</taxon>
        <taxon>Oleeae</taxon>
        <taxon>Olea</taxon>
    </lineage>
</organism>
<sequence length="124" mass="13661">MSAMISSAMDEIIKRSGDRTTERGVGQTKARGVGDQEHHVAGGFDKAQEVENVESIGDTKRKEKMDTSDDLPFSIISDMVTATKTVENEVFTVPVIVGHISHIPSNHVIFIGHKYTHFQTISYS</sequence>
<name>A0A8S0R3P9_OLEEU</name>
<feature type="region of interest" description="Disordered" evidence="1">
    <location>
        <begin position="1"/>
        <end position="65"/>
    </location>
</feature>
<accession>A0A8S0R3P9</accession>
<dbReference type="Gramene" id="OE9A011075T1">
    <property type="protein sequence ID" value="OE9A011075C1"/>
    <property type="gene ID" value="OE9A011075"/>
</dbReference>
<keyword evidence="3" id="KW-1185">Reference proteome</keyword>
<evidence type="ECO:0000313" key="2">
    <source>
        <dbReference type="EMBL" id="CAA2973351.1"/>
    </source>
</evidence>
<feature type="compositionally biased region" description="Basic and acidic residues" evidence="1">
    <location>
        <begin position="11"/>
        <end position="22"/>
    </location>
</feature>
<proteinExistence type="predicted"/>
<reference evidence="2 3" key="1">
    <citation type="submission" date="2019-12" db="EMBL/GenBank/DDBJ databases">
        <authorList>
            <person name="Alioto T."/>
            <person name="Alioto T."/>
            <person name="Gomez Garrido J."/>
        </authorList>
    </citation>
    <scope>NUCLEOTIDE SEQUENCE [LARGE SCALE GENOMIC DNA]</scope>
</reference>
<gene>
    <name evidence="2" type="ORF">OLEA9_A011075</name>
</gene>
<dbReference type="EMBL" id="CACTIH010002099">
    <property type="protein sequence ID" value="CAA2973351.1"/>
    <property type="molecule type" value="Genomic_DNA"/>
</dbReference>
<comment type="caution">
    <text evidence="2">The sequence shown here is derived from an EMBL/GenBank/DDBJ whole genome shotgun (WGS) entry which is preliminary data.</text>
</comment>
<protein>
    <submittedName>
        <fullName evidence="2">Uncharacterized protein</fullName>
    </submittedName>
</protein>